<organism evidence="1">
    <name type="scientific">Physcomitrium patens</name>
    <name type="common">Spreading-leaved earth moss</name>
    <name type="synonym">Physcomitrella patens</name>
    <dbReference type="NCBI Taxonomy" id="3218"/>
    <lineage>
        <taxon>Eukaryota</taxon>
        <taxon>Viridiplantae</taxon>
        <taxon>Streptophyta</taxon>
        <taxon>Embryophyta</taxon>
        <taxon>Bryophyta</taxon>
        <taxon>Bryophytina</taxon>
        <taxon>Bryopsida</taxon>
        <taxon>Funariidae</taxon>
        <taxon>Funariales</taxon>
        <taxon>Funariaceae</taxon>
        <taxon>Physcomitrium</taxon>
    </lineage>
</organism>
<evidence type="ECO:0000313" key="1">
    <source>
        <dbReference type="EMBL" id="PNR45095.1"/>
    </source>
</evidence>
<protein>
    <submittedName>
        <fullName evidence="1 2">Uncharacterized protein</fullName>
    </submittedName>
</protein>
<reference evidence="2" key="3">
    <citation type="submission" date="2020-12" db="UniProtKB">
        <authorList>
            <consortium name="EnsemblPlants"/>
        </authorList>
    </citation>
    <scope>IDENTIFICATION</scope>
</reference>
<evidence type="ECO:0000313" key="2">
    <source>
        <dbReference type="EnsemblPlants" id="PAC:32957668.CDS.1"/>
    </source>
</evidence>
<sequence>MNALTTVRLKAYGFADSTGKPRNLTSLSSSCDFLRRESQEMLVKGDEHA</sequence>
<name>A0A2K1JU82_PHYPA</name>
<dbReference type="Gramene" id="Pp3c11_10580V3.2">
    <property type="protein sequence ID" value="PAC:32957669.CDS.1"/>
    <property type="gene ID" value="Pp3c11_10580"/>
</dbReference>
<dbReference type="AlphaFoldDB" id="A0A2K1JU82"/>
<proteinExistence type="predicted"/>
<dbReference type="EnsemblPlants" id="Pp3c11_10580V3.2">
    <property type="protein sequence ID" value="PAC:32957669.CDS.1"/>
    <property type="gene ID" value="Pp3c11_10580"/>
</dbReference>
<dbReference type="EnsemblPlants" id="Pp3c11_10580V3.1">
    <property type="protein sequence ID" value="PAC:32957668.CDS.1"/>
    <property type="gene ID" value="Pp3c11_10580"/>
</dbReference>
<reference evidence="1 3" key="1">
    <citation type="journal article" date="2008" name="Science">
        <title>The Physcomitrella genome reveals evolutionary insights into the conquest of land by plants.</title>
        <authorList>
            <person name="Rensing S."/>
            <person name="Lang D."/>
            <person name="Zimmer A."/>
            <person name="Terry A."/>
            <person name="Salamov A."/>
            <person name="Shapiro H."/>
            <person name="Nishiyama T."/>
            <person name="Perroud P.-F."/>
            <person name="Lindquist E."/>
            <person name="Kamisugi Y."/>
            <person name="Tanahashi T."/>
            <person name="Sakakibara K."/>
            <person name="Fujita T."/>
            <person name="Oishi K."/>
            <person name="Shin-I T."/>
            <person name="Kuroki Y."/>
            <person name="Toyoda A."/>
            <person name="Suzuki Y."/>
            <person name="Hashimoto A."/>
            <person name="Yamaguchi K."/>
            <person name="Sugano A."/>
            <person name="Kohara Y."/>
            <person name="Fujiyama A."/>
            <person name="Anterola A."/>
            <person name="Aoki S."/>
            <person name="Ashton N."/>
            <person name="Barbazuk W.B."/>
            <person name="Barker E."/>
            <person name="Bennetzen J."/>
            <person name="Bezanilla M."/>
            <person name="Blankenship R."/>
            <person name="Cho S.H."/>
            <person name="Dutcher S."/>
            <person name="Estelle M."/>
            <person name="Fawcett J.A."/>
            <person name="Gundlach H."/>
            <person name="Hanada K."/>
            <person name="Heyl A."/>
            <person name="Hicks K.A."/>
            <person name="Hugh J."/>
            <person name="Lohr M."/>
            <person name="Mayer K."/>
            <person name="Melkozernov A."/>
            <person name="Murata T."/>
            <person name="Nelson D."/>
            <person name="Pils B."/>
            <person name="Prigge M."/>
            <person name="Reiss B."/>
            <person name="Renner T."/>
            <person name="Rombauts S."/>
            <person name="Rushton P."/>
            <person name="Sanderfoot A."/>
            <person name="Schween G."/>
            <person name="Shiu S.-H."/>
            <person name="Stueber K."/>
            <person name="Theodoulou F.L."/>
            <person name="Tu H."/>
            <person name="Van de Peer Y."/>
            <person name="Verrier P.J."/>
            <person name="Waters E."/>
            <person name="Wood A."/>
            <person name="Yang L."/>
            <person name="Cove D."/>
            <person name="Cuming A."/>
            <person name="Hasebe M."/>
            <person name="Lucas S."/>
            <person name="Mishler D.B."/>
            <person name="Reski R."/>
            <person name="Grigoriev I."/>
            <person name="Quatrano R.S."/>
            <person name="Boore J.L."/>
        </authorList>
    </citation>
    <scope>NUCLEOTIDE SEQUENCE [LARGE SCALE GENOMIC DNA]</scope>
    <source>
        <strain evidence="2 3">cv. Gransden 2004</strain>
    </source>
</reference>
<dbReference type="Proteomes" id="UP000006727">
    <property type="component" value="Chromosome 11"/>
</dbReference>
<dbReference type="EMBL" id="ABEU02000011">
    <property type="protein sequence ID" value="PNR45095.1"/>
    <property type="molecule type" value="Genomic_DNA"/>
</dbReference>
<dbReference type="InParanoid" id="A0A2K1JU82"/>
<reference evidence="1 3" key="2">
    <citation type="journal article" date="2018" name="Plant J.">
        <title>The Physcomitrella patens chromosome-scale assembly reveals moss genome structure and evolution.</title>
        <authorList>
            <person name="Lang D."/>
            <person name="Ullrich K.K."/>
            <person name="Murat F."/>
            <person name="Fuchs J."/>
            <person name="Jenkins J."/>
            <person name="Haas F.B."/>
            <person name="Piednoel M."/>
            <person name="Gundlach H."/>
            <person name="Van Bel M."/>
            <person name="Meyberg R."/>
            <person name="Vives C."/>
            <person name="Morata J."/>
            <person name="Symeonidi A."/>
            <person name="Hiss M."/>
            <person name="Muchero W."/>
            <person name="Kamisugi Y."/>
            <person name="Saleh O."/>
            <person name="Blanc G."/>
            <person name="Decker E.L."/>
            <person name="van Gessel N."/>
            <person name="Grimwood J."/>
            <person name="Hayes R.D."/>
            <person name="Graham S.W."/>
            <person name="Gunter L.E."/>
            <person name="McDaniel S.F."/>
            <person name="Hoernstein S.N.W."/>
            <person name="Larsson A."/>
            <person name="Li F.W."/>
            <person name="Perroud P.F."/>
            <person name="Phillips J."/>
            <person name="Ranjan P."/>
            <person name="Rokshar D.S."/>
            <person name="Rothfels C.J."/>
            <person name="Schneider L."/>
            <person name="Shu S."/>
            <person name="Stevenson D.W."/>
            <person name="Thummler F."/>
            <person name="Tillich M."/>
            <person name="Villarreal Aguilar J.C."/>
            <person name="Widiez T."/>
            <person name="Wong G.K."/>
            <person name="Wymore A."/>
            <person name="Zhang Y."/>
            <person name="Zimmer A.D."/>
            <person name="Quatrano R.S."/>
            <person name="Mayer K.F.X."/>
            <person name="Goodstein D."/>
            <person name="Casacuberta J.M."/>
            <person name="Vandepoele K."/>
            <person name="Reski R."/>
            <person name="Cuming A.C."/>
            <person name="Tuskan G.A."/>
            <person name="Maumus F."/>
            <person name="Salse J."/>
            <person name="Schmutz J."/>
            <person name="Rensing S.A."/>
        </authorList>
    </citation>
    <scope>NUCLEOTIDE SEQUENCE [LARGE SCALE GENOMIC DNA]</scope>
    <source>
        <strain evidence="2 3">cv. Gransden 2004</strain>
    </source>
</reference>
<dbReference type="Gramene" id="Pp3c11_10580V3.1">
    <property type="protein sequence ID" value="PAC:32957668.CDS.1"/>
    <property type="gene ID" value="Pp3c11_10580"/>
</dbReference>
<keyword evidence="3" id="KW-1185">Reference proteome</keyword>
<evidence type="ECO:0000313" key="3">
    <source>
        <dbReference type="Proteomes" id="UP000006727"/>
    </source>
</evidence>
<accession>A0A2K1JU82</accession>
<gene>
    <name evidence="1" type="ORF">PHYPA_014866</name>
</gene>